<accession>A0ABD5UES5</accession>
<dbReference type="Gene3D" id="3.90.1300.10">
    <property type="entry name" value="Amidase signature (AS) domain"/>
    <property type="match status" value="1"/>
</dbReference>
<evidence type="ECO:0000259" key="1">
    <source>
        <dbReference type="Pfam" id="PF01425"/>
    </source>
</evidence>
<dbReference type="InterPro" id="IPR036928">
    <property type="entry name" value="AS_sf"/>
</dbReference>
<dbReference type="EMBL" id="JBHSXM010000002">
    <property type="protein sequence ID" value="MFC6837821.1"/>
    <property type="molecule type" value="Genomic_DNA"/>
</dbReference>
<evidence type="ECO:0000313" key="3">
    <source>
        <dbReference type="Proteomes" id="UP001596406"/>
    </source>
</evidence>
<reference evidence="2 3" key="1">
    <citation type="journal article" date="2019" name="Int. J. Syst. Evol. Microbiol.">
        <title>The Global Catalogue of Microorganisms (GCM) 10K type strain sequencing project: providing services to taxonomists for standard genome sequencing and annotation.</title>
        <authorList>
            <consortium name="The Broad Institute Genomics Platform"/>
            <consortium name="The Broad Institute Genome Sequencing Center for Infectious Disease"/>
            <person name="Wu L."/>
            <person name="Ma J."/>
        </authorList>
    </citation>
    <scope>NUCLEOTIDE SEQUENCE [LARGE SCALE GENOMIC DNA]</scope>
    <source>
        <strain evidence="2 3">PSRA2</strain>
    </source>
</reference>
<evidence type="ECO:0000313" key="2">
    <source>
        <dbReference type="EMBL" id="MFC6837821.1"/>
    </source>
</evidence>
<dbReference type="SUPFAM" id="SSF75304">
    <property type="entry name" value="Amidase signature (AS) enzymes"/>
    <property type="match status" value="1"/>
</dbReference>
<gene>
    <name evidence="2" type="ORF">ACFQHK_15115</name>
</gene>
<comment type="caution">
    <text evidence="2">The sequence shown here is derived from an EMBL/GenBank/DDBJ whole genome shotgun (WGS) entry which is preliminary data.</text>
</comment>
<dbReference type="PANTHER" id="PTHR11895:SF67">
    <property type="entry name" value="AMIDASE DOMAIN-CONTAINING PROTEIN"/>
    <property type="match status" value="1"/>
</dbReference>
<dbReference type="Pfam" id="PF01425">
    <property type="entry name" value="Amidase"/>
    <property type="match status" value="1"/>
</dbReference>
<proteinExistence type="predicted"/>
<dbReference type="AlphaFoldDB" id="A0ABD5UES5"/>
<dbReference type="PANTHER" id="PTHR11895">
    <property type="entry name" value="TRANSAMIDASE"/>
    <property type="match status" value="1"/>
</dbReference>
<protein>
    <submittedName>
        <fullName evidence="2">Amidase</fullName>
    </submittedName>
</protein>
<feature type="domain" description="Amidase" evidence="1">
    <location>
        <begin position="25"/>
        <end position="411"/>
    </location>
</feature>
<dbReference type="Proteomes" id="UP001596406">
    <property type="component" value="Unassembled WGS sequence"/>
</dbReference>
<dbReference type="InterPro" id="IPR023631">
    <property type="entry name" value="Amidase_dom"/>
</dbReference>
<keyword evidence="3" id="KW-1185">Reference proteome</keyword>
<organism evidence="2 3">
    <name type="scientific">Halomarina ordinaria</name>
    <dbReference type="NCBI Taxonomy" id="3033939"/>
    <lineage>
        <taxon>Archaea</taxon>
        <taxon>Methanobacteriati</taxon>
        <taxon>Methanobacteriota</taxon>
        <taxon>Stenosarchaea group</taxon>
        <taxon>Halobacteria</taxon>
        <taxon>Halobacteriales</taxon>
        <taxon>Natronomonadaceae</taxon>
        <taxon>Halomarina</taxon>
    </lineage>
</organism>
<name>A0ABD5UES5_9EURY</name>
<sequence length="425" mass="44976">MTVQRAPLDEAAMALRTGERAVTDYVAELYERIDAFDDDVRAWVDAEAAALAERSPDPSHRPPLYGVPVGVKDVFHVDGMPTRAGSDLPPAELVGQQAAVVTSLRAAGALVLGKTMTTEFAYFEPGPTRNPHDLAHTPGGSSSGSAAAVAAGMCPLAIGTQTYGSIVRPATFCGIVGFKPSYGRIPFDGIIPLAPSVDHVGLFTQDVPGMELAASVCVDDWDPSTVDEHDRPVVGVPAGEYLDQASKRGLDRFEEHVATLERAGFEVRRTVAFDDIRTVNDRHDDLVAAEAALAHHEWFDAHADRYADSTADLIRDGRAVSIETLADARRECVRLRASVVDTMTEHGIDVWVAPGAPGPAPAGIDTTGDPVMNLPWTQAGVPAIAIPADDVDGLPVGVQCIAAFGADERLLAWATPIANVLRGVA</sequence>
<dbReference type="InterPro" id="IPR000120">
    <property type="entry name" value="Amidase"/>
</dbReference>
<dbReference type="RefSeq" id="WP_304449537.1">
    <property type="nucleotide sequence ID" value="NZ_JARRAH010000002.1"/>
</dbReference>